<comment type="subcellular location">
    <subcellularLocation>
        <location evidence="1">Nucleus</location>
    </subcellularLocation>
</comment>
<comment type="similarity">
    <text evidence="2">Belongs to the bZIP family.</text>
</comment>
<evidence type="ECO:0000256" key="8">
    <source>
        <dbReference type="SAM" id="MobiDB-lite"/>
    </source>
</evidence>
<feature type="compositionally biased region" description="Low complexity" evidence="8">
    <location>
        <begin position="38"/>
        <end position="49"/>
    </location>
</feature>
<keyword evidence="7" id="KW-0539">Nucleus</keyword>
<dbReference type="GO" id="GO:0006986">
    <property type="term" value="P:response to unfolded protein"/>
    <property type="evidence" value="ECO:0007669"/>
    <property type="project" value="UniProtKB-KW"/>
</dbReference>
<dbReference type="GO" id="GO:0000981">
    <property type="term" value="F:DNA-binding transcription factor activity, RNA polymerase II-specific"/>
    <property type="evidence" value="ECO:0007669"/>
    <property type="project" value="InterPro"/>
</dbReference>
<evidence type="ECO:0000256" key="5">
    <source>
        <dbReference type="ARBA" id="ARBA00023163"/>
    </source>
</evidence>
<evidence type="ECO:0000259" key="9">
    <source>
        <dbReference type="PROSITE" id="PS50217"/>
    </source>
</evidence>
<reference evidence="10" key="1">
    <citation type="submission" date="2021-06" db="EMBL/GenBank/DDBJ databases">
        <authorList>
            <person name="Kallberg Y."/>
            <person name="Tangrot J."/>
            <person name="Rosling A."/>
        </authorList>
    </citation>
    <scope>NUCLEOTIDE SEQUENCE</scope>
    <source>
        <strain evidence="10">87-6 pot B 2015</strain>
    </source>
</reference>
<dbReference type="PANTHER" id="PTHR46714:SF6">
    <property type="entry name" value="TRANSCRIPTIONAL ACTIVATOR HAC1"/>
    <property type="match status" value="1"/>
</dbReference>
<keyword evidence="3" id="KW-0805">Transcription regulation</keyword>
<proteinExistence type="inferred from homology"/>
<evidence type="ECO:0000256" key="1">
    <source>
        <dbReference type="ARBA" id="ARBA00004123"/>
    </source>
</evidence>
<dbReference type="InterPro" id="IPR004827">
    <property type="entry name" value="bZIP"/>
</dbReference>
<dbReference type="InterPro" id="IPR044280">
    <property type="entry name" value="Hac1/HY5"/>
</dbReference>
<evidence type="ECO:0000256" key="6">
    <source>
        <dbReference type="ARBA" id="ARBA00023230"/>
    </source>
</evidence>
<dbReference type="Proteomes" id="UP000789375">
    <property type="component" value="Unassembled WGS sequence"/>
</dbReference>
<feature type="compositionally biased region" description="Basic and acidic residues" evidence="8">
    <location>
        <begin position="164"/>
        <end position="179"/>
    </location>
</feature>
<organism evidence="10 11">
    <name type="scientific">Funneliformis mosseae</name>
    <name type="common">Endomycorrhizal fungus</name>
    <name type="synonym">Glomus mosseae</name>
    <dbReference type="NCBI Taxonomy" id="27381"/>
    <lineage>
        <taxon>Eukaryota</taxon>
        <taxon>Fungi</taxon>
        <taxon>Fungi incertae sedis</taxon>
        <taxon>Mucoromycota</taxon>
        <taxon>Glomeromycotina</taxon>
        <taxon>Glomeromycetes</taxon>
        <taxon>Glomerales</taxon>
        <taxon>Glomeraceae</taxon>
        <taxon>Funneliformis</taxon>
    </lineage>
</organism>
<keyword evidence="5" id="KW-0804">Transcription</keyword>
<keyword evidence="4" id="KW-0238">DNA-binding</keyword>
<dbReference type="GO" id="GO:0045944">
    <property type="term" value="P:positive regulation of transcription by RNA polymerase II"/>
    <property type="evidence" value="ECO:0007669"/>
    <property type="project" value="InterPro"/>
</dbReference>
<feature type="compositionally biased region" description="Basic residues" evidence="8">
    <location>
        <begin position="154"/>
        <end position="163"/>
    </location>
</feature>
<keyword evidence="6" id="KW-0834">Unfolded protein response</keyword>
<accession>A0A9N9EZY9</accession>
<name>A0A9N9EZY9_FUNMO</name>
<evidence type="ECO:0000313" key="10">
    <source>
        <dbReference type="EMBL" id="CAG8500928.1"/>
    </source>
</evidence>
<evidence type="ECO:0000256" key="7">
    <source>
        <dbReference type="ARBA" id="ARBA00023242"/>
    </source>
</evidence>
<dbReference type="AlphaFoldDB" id="A0A9N9EZY9"/>
<dbReference type="PANTHER" id="PTHR46714">
    <property type="entry name" value="TRANSCRIPTIONAL ACTIVATOR HAC1"/>
    <property type="match status" value="1"/>
</dbReference>
<protein>
    <submittedName>
        <fullName evidence="10">11496_t:CDS:1</fullName>
    </submittedName>
</protein>
<dbReference type="GO" id="GO:0005634">
    <property type="term" value="C:nucleus"/>
    <property type="evidence" value="ECO:0007669"/>
    <property type="project" value="UniProtKB-SubCell"/>
</dbReference>
<dbReference type="Pfam" id="PF07716">
    <property type="entry name" value="bZIP_2"/>
    <property type="match status" value="1"/>
</dbReference>
<evidence type="ECO:0000256" key="3">
    <source>
        <dbReference type="ARBA" id="ARBA00023015"/>
    </source>
</evidence>
<comment type="caution">
    <text evidence="10">The sequence shown here is derived from an EMBL/GenBank/DDBJ whole genome shotgun (WGS) entry which is preliminary data.</text>
</comment>
<dbReference type="CDD" id="cd14686">
    <property type="entry name" value="bZIP"/>
    <property type="match status" value="1"/>
</dbReference>
<feature type="region of interest" description="Disordered" evidence="8">
    <location>
        <begin position="138"/>
        <end position="196"/>
    </location>
</feature>
<evidence type="ECO:0000313" key="11">
    <source>
        <dbReference type="Proteomes" id="UP000789375"/>
    </source>
</evidence>
<feature type="compositionally biased region" description="Basic and acidic residues" evidence="8">
    <location>
        <begin position="9"/>
        <end position="20"/>
    </location>
</feature>
<dbReference type="EMBL" id="CAJVPP010000651">
    <property type="protein sequence ID" value="CAG8500928.1"/>
    <property type="molecule type" value="Genomic_DNA"/>
</dbReference>
<gene>
    <name evidence="10" type="ORF">FMOSSE_LOCUS4033</name>
</gene>
<feature type="region of interest" description="Disordered" evidence="8">
    <location>
        <begin position="1"/>
        <end position="51"/>
    </location>
</feature>
<dbReference type="SUPFAM" id="SSF57959">
    <property type="entry name" value="Leucine zipper domain"/>
    <property type="match status" value="1"/>
</dbReference>
<evidence type="ECO:0000256" key="4">
    <source>
        <dbReference type="ARBA" id="ARBA00023125"/>
    </source>
</evidence>
<dbReference type="SMART" id="SM00338">
    <property type="entry name" value="BRLZ"/>
    <property type="match status" value="1"/>
</dbReference>
<feature type="domain" description="BZIP" evidence="9">
    <location>
        <begin position="171"/>
        <end position="234"/>
    </location>
</feature>
<evidence type="ECO:0000256" key="2">
    <source>
        <dbReference type="ARBA" id="ARBA00007163"/>
    </source>
</evidence>
<feature type="compositionally biased region" description="Low complexity" evidence="8">
    <location>
        <begin position="138"/>
        <end position="150"/>
    </location>
</feature>
<dbReference type="Gene3D" id="1.20.5.170">
    <property type="match status" value="1"/>
</dbReference>
<dbReference type="PROSITE" id="PS50217">
    <property type="entry name" value="BZIP"/>
    <property type="match status" value="1"/>
</dbReference>
<keyword evidence="11" id="KW-1185">Reference proteome</keyword>
<dbReference type="InterPro" id="IPR046347">
    <property type="entry name" value="bZIP_sf"/>
</dbReference>
<sequence length="433" mass="48684">MSSINNSIKEYKSSENEQKQIHLATSSDNWSKEDMVASTQSNNNNTSNTEDTQIIIEPTLIYSPSLLSQDLEDSSPDDSIIAIAQNGDLFSLQELIDGEELQLCSKSDQILSSSQTTSPSVATFPSVPVKPIKPALSLDSSALSSTSNDESNSKKKAGGRKRKAESLEEKEQRQRERILRNRHAAQMSRDKKRRQMADLESQNLILKEDNEHLSKRLKVVEEENMNLSAKLDVISAQLAEIQSHLAVSTVSEMTKVLLDGVRGSAVSAALEYDSIALKDYDNNNGKEEHTNDTKMNGSQNEILPDSSSRCYLSDDAREFNFSKKSQQRHVKMRTLYGILSQIHSLPTLMLQQQLQIQITKLLLTFSIAFWTMTGQRKNFLLLGNQMVFVDDIVISELIRLLNEKRRLTSVKASRGSTLSGMKRAPRDWRKYPP</sequence>
<dbReference type="GO" id="GO:0003677">
    <property type="term" value="F:DNA binding"/>
    <property type="evidence" value="ECO:0007669"/>
    <property type="project" value="UniProtKB-KW"/>
</dbReference>